<dbReference type="PROSITE" id="PS51077">
    <property type="entry name" value="HTH_ICLR"/>
    <property type="match status" value="1"/>
</dbReference>
<accession>A0A1A9GG75</accession>
<evidence type="ECO:0000256" key="3">
    <source>
        <dbReference type="ARBA" id="ARBA00023163"/>
    </source>
</evidence>
<name>A0A1A9GG75_9ACTN</name>
<dbReference type="Pfam" id="PF09339">
    <property type="entry name" value="HTH_IclR"/>
    <property type="match status" value="1"/>
</dbReference>
<evidence type="ECO:0000256" key="1">
    <source>
        <dbReference type="ARBA" id="ARBA00023015"/>
    </source>
</evidence>
<keyword evidence="2" id="KW-0238">DNA-binding</keyword>
<gene>
    <name evidence="7" type="primary">rhmR_2</name>
    <name evidence="7" type="ORF">I601_0604</name>
</gene>
<feature type="compositionally biased region" description="Basic and acidic residues" evidence="4">
    <location>
        <begin position="1"/>
        <end position="18"/>
    </location>
</feature>
<reference evidence="7 8" key="1">
    <citation type="submission" date="2016-03" db="EMBL/GenBank/DDBJ databases">
        <title>Complete genome sequence of a soil Actinobacterium, Nocardioides dokdonensis FR1436.</title>
        <authorList>
            <person name="Kwon S.-K."/>
            <person name="Kim K."/>
            <person name="Kim J.F."/>
        </authorList>
    </citation>
    <scope>NUCLEOTIDE SEQUENCE [LARGE SCALE GENOMIC DNA]</scope>
    <source>
        <strain evidence="7 8">FR1436</strain>
    </source>
</reference>
<feature type="region of interest" description="Disordered" evidence="4">
    <location>
        <begin position="1"/>
        <end position="25"/>
    </location>
</feature>
<evidence type="ECO:0000256" key="4">
    <source>
        <dbReference type="SAM" id="MobiDB-lite"/>
    </source>
</evidence>
<dbReference type="GO" id="GO:0003677">
    <property type="term" value="F:DNA binding"/>
    <property type="evidence" value="ECO:0007669"/>
    <property type="project" value="UniProtKB-KW"/>
</dbReference>
<dbReference type="EMBL" id="CP015079">
    <property type="protein sequence ID" value="ANH37056.1"/>
    <property type="molecule type" value="Genomic_DNA"/>
</dbReference>
<evidence type="ECO:0000256" key="2">
    <source>
        <dbReference type="ARBA" id="ARBA00023125"/>
    </source>
</evidence>
<keyword evidence="8" id="KW-1185">Reference proteome</keyword>
<dbReference type="InterPro" id="IPR050707">
    <property type="entry name" value="HTH_MetabolicPath_Reg"/>
</dbReference>
<feature type="domain" description="HTH iclR-type" evidence="5">
    <location>
        <begin position="26"/>
        <end position="86"/>
    </location>
</feature>
<dbReference type="STRING" id="1300347.I601_0604"/>
<dbReference type="InterPro" id="IPR005471">
    <property type="entry name" value="Tscrpt_reg_IclR_N"/>
</dbReference>
<evidence type="ECO:0000259" key="6">
    <source>
        <dbReference type="PROSITE" id="PS51078"/>
    </source>
</evidence>
<dbReference type="SUPFAM" id="SSF55781">
    <property type="entry name" value="GAF domain-like"/>
    <property type="match status" value="1"/>
</dbReference>
<dbReference type="InterPro" id="IPR036390">
    <property type="entry name" value="WH_DNA-bd_sf"/>
</dbReference>
<dbReference type="GO" id="GO:0045892">
    <property type="term" value="P:negative regulation of DNA-templated transcription"/>
    <property type="evidence" value="ECO:0007669"/>
    <property type="project" value="TreeGrafter"/>
</dbReference>
<evidence type="ECO:0000313" key="7">
    <source>
        <dbReference type="EMBL" id="ANH37056.1"/>
    </source>
</evidence>
<dbReference type="SUPFAM" id="SSF46785">
    <property type="entry name" value="Winged helix' DNA-binding domain"/>
    <property type="match status" value="1"/>
</dbReference>
<dbReference type="GO" id="GO:0003700">
    <property type="term" value="F:DNA-binding transcription factor activity"/>
    <property type="evidence" value="ECO:0007669"/>
    <property type="project" value="TreeGrafter"/>
</dbReference>
<dbReference type="AlphaFoldDB" id="A0A1A9GG75"/>
<dbReference type="InterPro" id="IPR014757">
    <property type="entry name" value="Tscrpt_reg_IclR_C"/>
</dbReference>
<dbReference type="KEGG" id="ndk:I601_0604"/>
<dbReference type="Pfam" id="PF01614">
    <property type="entry name" value="IclR_C"/>
    <property type="match status" value="1"/>
</dbReference>
<dbReference type="InterPro" id="IPR029016">
    <property type="entry name" value="GAF-like_dom_sf"/>
</dbReference>
<sequence>MTVLTQHHDRPVDAHPEDDPATAPRPGVVERMTQILDLFLAHDGYHRLEDISAGTGLPRSTTFRLLSQLVTLRWLEHDAHGYRVGGRVLGMTARATDHGELRSAAADLLNELHARTGAVAHLGVLDDASVRYLDKIGGRASPTLPSRVGGRLPAHRTVLGRALLACLPAERVDALLAADPAPGHPRPDLPRLHAQLHQIRLRNGVSAHEVHKLGPDVTAVAVPVRGPDGAIAAISLAGRGSLRLDSMIPLVVAAARRTSQLMFPHWEPQHAAPTTRSRAAG</sequence>
<dbReference type="PANTHER" id="PTHR30136">
    <property type="entry name" value="HELIX-TURN-HELIX TRANSCRIPTIONAL REGULATOR, ICLR FAMILY"/>
    <property type="match status" value="1"/>
</dbReference>
<proteinExistence type="predicted"/>
<evidence type="ECO:0000259" key="5">
    <source>
        <dbReference type="PROSITE" id="PS51077"/>
    </source>
</evidence>
<dbReference type="Gene3D" id="1.10.10.10">
    <property type="entry name" value="Winged helix-like DNA-binding domain superfamily/Winged helix DNA-binding domain"/>
    <property type="match status" value="1"/>
</dbReference>
<organism evidence="7 8">
    <name type="scientific">Nocardioides dokdonensis FR1436</name>
    <dbReference type="NCBI Taxonomy" id="1300347"/>
    <lineage>
        <taxon>Bacteria</taxon>
        <taxon>Bacillati</taxon>
        <taxon>Actinomycetota</taxon>
        <taxon>Actinomycetes</taxon>
        <taxon>Propionibacteriales</taxon>
        <taxon>Nocardioidaceae</taxon>
        <taxon>Nocardioides</taxon>
    </lineage>
</organism>
<feature type="domain" description="IclR-ED" evidence="6">
    <location>
        <begin position="87"/>
        <end position="264"/>
    </location>
</feature>
<dbReference type="Proteomes" id="UP000077868">
    <property type="component" value="Chromosome"/>
</dbReference>
<dbReference type="Gene3D" id="3.30.450.40">
    <property type="match status" value="1"/>
</dbReference>
<dbReference type="PATRIC" id="fig|1300347.3.peg.606"/>
<dbReference type="PROSITE" id="PS51078">
    <property type="entry name" value="ICLR_ED"/>
    <property type="match status" value="1"/>
</dbReference>
<dbReference type="SMART" id="SM00346">
    <property type="entry name" value="HTH_ICLR"/>
    <property type="match status" value="1"/>
</dbReference>
<keyword evidence="3" id="KW-0804">Transcription</keyword>
<dbReference type="InterPro" id="IPR036388">
    <property type="entry name" value="WH-like_DNA-bd_sf"/>
</dbReference>
<keyword evidence="1" id="KW-0805">Transcription regulation</keyword>
<protein>
    <submittedName>
        <fullName evidence="7">Putative HTH-type transcriptional regulator RhmR</fullName>
    </submittedName>
</protein>
<dbReference type="PANTHER" id="PTHR30136:SF35">
    <property type="entry name" value="HTH-TYPE TRANSCRIPTIONAL REGULATOR RV1719"/>
    <property type="match status" value="1"/>
</dbReference>
<evidence type="ECO:0000313" key="8">
    <source>
        <dbReference type="Proteomes" id="UP000077868"/>
    </source>
</evidence>